<keyword evidence="3" id="KW-0862">Zinc</keyword>
<dbReference type="Pfam" id="PF05253">
    <property type="entry name" value="zf-U11-48K"/>
    <property type="match status" value="1"/>
</dbReference>
<evidence type="ECO:0000256" key="3">
    <source>
        <dbReference type="ARBA" id="ARBA00022833"/>
    </source>
</evidence>
<feature type="region of interest" description="Disordered" evidence="4">
    <location>
        <begin position="95"/>
        <end position="115"/>
    </location>
</feature>
<feature type="domain" description="CHHC U11-48K-type" evidence="5">
    <location>
        <begin position="38"/>
        <end position="65"/>
    </location>
</feature>
<organism evidence="6 7">
    <name type="scientific">Oryzias melastigma</name>
    <name type="common">Marine medaka</name>
    <dbReference type="NCBI Taxonomy" id="30732"/>
    <lineage>
        <taxon>Eukaryota</taxon>
        <taxon>Metazoa</taxon>
        <taxon>Chordata</taxon>
        <taxon>Craniata</taxon>
        <taxon>Vertebrata</taxon>
        <taxon>Euteleostomi</taxon>
        <taxon>Actinopterygii</taxon>
        <taxon>Neopterygii</taxon>
        <taxon>Teleostei</taxon>
        <taxon>Neoteleostei</taxon>
        <taxon>Acanthomorphata</taxon>
        <taxon>Ovalentaria</taxon>
        <taxon>Atherinomorphae</taxon>
        <taxon>Beloniformes</taxon>
        <taxon>Adrianichthyidae</taxon>
        <taxon>Oryziinae</taxon>
        <taxon>Oryzias</taxon>
    </lineage>
</organism>
<dbReference type="OMA" id="ECEIDHA"/>
<keyword evidence="7" id="KW-1185">Reference proteome</keyword>
<dbReference type="STRING" id="30732.ENSOMEP00000029497"/>
<evidence type="ECO:0000313" key="6">
    <source>
        <dbReference type="Ensembl" id="ENSOMEP00000029497.1"/>
    </source>
</evidence>
<sequence>MNVVACFCETSLKRFHLNIYVKYCTFPMIAHPKLAKELRACPFNARHLIPKQELAQHIEMCENRRSPEECEIDHADDHVAPFVWGVTPQMNNQPVNNLPQGLRAPNALPWESFKQ</sequence>
<accession>A0A3B3DHC5</accession>
<name>A0A3B3DHC5_ORYME</name>
<evidence type="ECO:0000256" key="2">
    <source>
        <dbReference type="ARBA" id="ARBA00022771"/>
    </source>
</evidence>
<evidence type="ECO:0000256" key="4">
    <source>
        <dbReference type="SAM" id="MobiDB-lite"/>
    </source>
</evidence>
<protein>
    <recommendedName>
        <fullName evidence="5">CHHC U11-48K-type domain-containing protein</fullName>
    </recommendedName>
</protein>
<keyword evidence="1" id="KW-0479">Metal-binding</keyword>
<reference evidence="6" key="2">
    <citation type="submission" date="2025-09" db="UniProtKB">
        <authorList>
            <consortium name="Ensembl"/>
        </authorList>
    </citation>
    <scope>IDENTIFICATION</scope>
</reference>
<dbReference type="AlphaFoldDB" id="A0A3B3DHC5"/>
<dbReference type="InterPro" id="IPR036236">
    <property type="entry name" value="Znf_C2H2_sf"/>
</dbReference>
<dbReference type="SUPFAM" id="SSF57667">
    <property type="entry name" value="beta-beta-alpha zinc fingers"/>
    <property type="match status" value="1"/>
</dbReference>
<proteinExistence type="predicted"/>
<dbReference type="Ensembl" id="ENSOMET00000019030.1">
    <property type="protein sequence ID" value="ENSOMEP00000029497.1"/>
    <property type="gene ID" value="ENSOMEG00000013182.1"/>
</dbReference>
<dbReference type="GO" id="GO:0008270">
    <property type="term" value="F:zinc ion binding"/>
    <property type="evidence" value="ECO:0007669"/>
    <property type="project" value="UniProtKB-KW"/>
</dbReference>
<dbReference type="InterPro" id="IPR022776">
    <property type="entry name" value="TRM13/UPF0224_CHHC_Znf_dom"/>
</dbReference>
<evidence type="ECO:0000259" key="5">
    <source>
        <dbReference type="PROSITE" id="PS51800"/>
    </source>
</evidence>
<evidence type="ECO:0000313" key="7">
    <source>
        <dbReference type="Proteomes" id="UP000261560"/>
    </source>
</evidence>
<keyword evidence="2" id="KW-0863">Zinc-finger</keyword>
<dbReference type="PaxDb" id="30732-ENSOMEP00000029497"/>
<dbReference type="Proteomes" id="UP000261560">
    <property type="component" value="Unplaced"/>
</dbReference>
<dbReference type="PROSITE" id="PS51800">
    <property type="entry name" value="ZF_CHHC_U11_48K"/>
    <property type="match status" value="1"/>
</dbReference>
<evidence type="ECO:0000256" key="1">
    <source>
        <dbReference type="ARBA" id="ARBA00022723"/>
    </source>
</evidence>
<reference evidence="6" key="1">
    <citation type="submission" date="2025-08" db="UniProtKB">
        <authorList>
            <consortium name="Ensembl"/>
        </authorList>
    </citation>
    <scope>IDENTIFICATION</scope>
</reference>